<dbReference type="EMBL" id="VSSQ01028806">
    <property type="protein sequence ID" value="MPM78673.1"/>
    <property type="molecule type" value="Genomic_DNA"/>
</dbReference>
<gene>
    <name evidence="1" type="ORF">SDC9_125684</name>
</gene>
<sequence length="300" mass="31348">MHGEADRLVVRQAYAQPALGDLEGLASGLQVLGIELGDLPAERVVDPDVLGLPADREAQVVGDRDDQRLAGGDPQPGAGLLADLDRSAQILGRDLGQEGAEAFDRLGTAGHEDPLDHVRGQLGSLGPLVADPRAHRDDLVTVAVGDDRVVAQDPLDEHRCLPCLPMCLSSAGSAAQRGRLGTVQCRTARGDHVPVPGEGVLADPPPAAPPVVVLIDVDVTVALGHLGGAAGDQVDRPPGRVAHHGDAVRDGLADLDQVVVDVRDPVVIVHRVVILESVDRPQAVLHDEDRHLVAVPQSVE</sequence>
<evidence type="ECO:0000313" key="1">
    <source>
        <dbReference type="EMBL" id="MPM78673.1"/>
    </source>
</evidence>
<proteinExistence type="predicted"/>
<organism evidence="1">
    <name type="scientific">bioreactor metagenome</name>
    <dbReference type="NCBI Taxonomy" id="1076179"/>
    <lineage>
        <taxon>unclassified sequences</taxon>
        <taxon>metagenomes</taxon>
        <taxon>ecological metagenomes</taxon>
    </lineage>
</organism>
<protein>
    <submittedName>
        <fullName evidence="1">Uncharacterized protein</fullName>
    </submittedName>
</protein>
<comment type="caution">
    <text evidence="1">The sequence shown here is derived from an EMBL/GenBank/DDBJ whole genome shotgun (WGS) entry which is preliminary data.</text>
</comment>
<reference evidence="1" key="1">
    <citation type="submission" date="2019-08" db="EMBL/GenBank/DDBJ databases">
        <authorList>
            <person name="Kucharzyk K."/>
            <person name="Murdoch R.W."/>
            <person name="Higgins S."/>
            <person name="Loffler F."/>
        </authorList>
    </citation>
    <scope>NUCLEOTIDE SEQUENCE</scope>
</reference>
<accession>A0A645CP16</accession>
<dbReference type="AlphaFoldDB" id="A0A645CP16"/>
<name>A0A645CP16_9ZZZZ</name>